<evidence type="ECO:0000313" key="3">
    <source>
        <dbReference type="Proteomes" id="UP001633002"/>
    </source>
</evidence>
<gene>
    <name evidence="2" type="ORF">R1sor_017328</name>
</gene>
<proteinExistence type="predicted"/>
<organism evidence="2 3">
    <name type="scientific">Riccia sorocarpa</name>
    <dbReference type="NCBI Taxonomy" id="122646"/>
    <lineage>
        <taxon>Eukaryota</taxon>
        <taxon>Viridiplantae</taxon>
        <taxon>Streptophyta</taxon>
        <taxon>Embryophyta</taxon>
        <taxon>Marchantiophyta</taxon>
        <taxon>Marchantiopsida</taxon>
        <taxon>Marchantiidae</taxon>
        <taxon>Marchantiales</taxon>
        <taxon>Ricciaceae</taxon>
        <taxon>Riccia</taxon>
    </lineage>
</organism>
<feature type="compositionally biased region" description="Acidic residues" evidence="1">
    <location>
        <begin position="311"/>
        <end position="320"/>
    </location>
</feature>
<comment type="caution">
    <text evidence="2">The sequence shown here is derived from an EMBL/GenBank/DDBJ whole genome shotgun (WGS) entry which is preliminary data.</text>
</comment>
<dbReference type="Pfam" id="PF12014">
    <property type="entry name" value="Cyclin_D1_bind"/>
    <property type="match status" value="1"/>
</dbReference>
<dbReference type="PANTHER" id="PTHR33917">
    <property type="entry name" value="PROTEIN EXECUTER 1, CHLOROPLASTIC"/>
    <property type="match status" value="1"/>
</dbReference>
<feature type="region of interest" description="Disordered" evidence="1">
    <location>
        <begin position="295"/>
        <end position="320"/>
    </location>
</feature>
<feature type="compositionally biased region" description="Polar residues" evidence="1">
    <location>
        <begin position="485"/>
        <end position="503"/>
    </location>
</feature>
<feature type="region of interest" description="Disordered" evidence="1">
    <location>
        <begin position="422"/>
        <end position="509"/>
    </location>
</feature>
<dbReference type="PANTHER" id="PTHR33917:SF3">
    <property type="entry name" value="PROTEIN EXECUTER 1, CHLOROPLASTIC"/>
    <property type="match status" value="1"/>
</dbReference>
<evidence type="ECO:0000313" key="2">
    <source>
        <dbReference type="EMBL" id="KAL3699306.1"/>
    </source>
</evidence>
<name>A0ABD3I6W6_9MARC</name>
<feature type="compositionally biased region" description="Basic and acidic residues" evidence="1">
    <location>
        <begin position="442"/>
        <end position="484"/>
    </location>
</feature>
<reference evidence="2 3" key="1">
    <citation type="submission" date="2024-09" db="EMBL/GenBank/DDBJ databases">
        <title>Chromosome-scale assembly of Riccia sorocarpa.</title>
        <authorList>
            <person name="Paukszto L."/>
        </authorList>
    </citation>
    <scope>NUCLEOTIDE SEQUENCE [LARGE SCALE GENOMIC DNA]</scope>
    <source>
        <strain evidence="2">LP-2024</strain>
        <tissue evidence="2">Aerial parts of the thallus</tissue>
    </source>
</reference>
<keyword evidence="3" id="KW-1185">Reference proteome</keyword>
<sequence>MRHRFTRAILDREFSFGRIRFSSKGVGNLFVAPKSEKIKKRSCGAAACSPFLCCSGEGISVEATKGNISNISGHRHAKEHERPVFDELSAALRLGGEKGLGERRRSDRGKIKQINCRSGFVEEALEGADLREEVISEYRLAALQASPQSHGTALRPCIVRQGKPNSPVAPRFYWDPKLQCSLCTLSAYEAGGAASISRRRTFTEGKNLTGIGGRFRQLNGPFFPLSDGVSRTLKQGLHIRAGLGIGPDESFEGESKDGGLSSVWGLTAGPHKGLLGAADKIGDYFWNMMTNTDKKRQDHMNNTTSSTAEEKESEPENVETDWERWQEVFMEVEDRERLTSTLTIQLQEAVEKEHAQGRFIAKSYNARQLTAGKGPEAPLFEIFVKKTGKNDYSLHAVYLKHEGNMSDSSDSDTTESDLIVDDPEGIQSNIPKIGLKPADTNPYHDHDGSSTGIDKDMIHKTSQDPIFDDHDTVHSSSDIVEKQENQGSSGKLLSTGATQNSTLSDDEDVAAPVRIPAKLESKTKDSFTFQFEEVYQPGSWRSTIAQSEAICGRAELNVENGSMADKPSSATVVSKVATEMGKLARQSVTQARRSQRLAEITSFRRINTGTLETGSDPLSGLYVGDFGFYTSHLEVVQLRRRFGNWGEDKDKLEFFQYVEAVKLTGKLDFPAGEVMFRAKIGEGNRLYGLYPGEFGVIARYKGQGRRVEPGSRIEHTQWLDGQLVLLDPKSASRMRGSELGFVYNVQERPSLVLFNRLKLQD</sequence>
<dbReference type="InterPro" id="IPR044680">
    <property type="entry name" value="EX1/2"/>
</dbReference>
<protein>
    <submittedName>
        <fullName evidence="2">Uncharacterized protein</fullName>
    </submittedName>
</protein>
<accession>A0ABD3I6W6</accession>
<dbReference type="Proteomes" id="UP001633002">
    <property type="component" value="Unassembled WGS sequence"/>
</dbReference>
<dbReference type="EMBL" id="JBJQOH010000001">
    <property type="protein sequence ID" value="KAL3699306.1"/>
    <property type="molecule type" value="Genomic_DNA"/>
</dbReference>
<dbReference type="AlphaFoldDB" id="A0ABD3I6W6"/>
<evidence type="ECO:0000256" key="1">
    <source>
        <dbReference type="SAM" id="MobiDB-lite"/>
    </source>
</evidence>